<reference evidence="2" key="1">
    <citation type="submission" date="2019-09" db="EMBL/GenBank/DDBJ databases">
        <title>Complete genome sequencing of four Arcobacter species reveals a diverse suite of mobile elements.</title>
        <authorList>
            <person name="On S.L.W."/>
            <person name="Miller W.G."/>
            <person name="Biggs P."/>
            <person name="Cornelius A."/>
            <person name="Vandamme P."/>
        </authorList>
    </citation>
    <scope>NUCLEOTIDE SEQUENCE [LARGE SCALE GENOMIC DNA]</scope>
    <source>
        <strain evidence="2">LMG 26638</strain>
    </source>
</reference>
<dbReference type="EMBL" id="CP035928">
    <property type="protein sequence ID" value="QEP33190.1"/>
    <property type="molecule type" value="Genomic_DNA"/>
</dbReference>
<reference evidence="1 2" key="3">
    <citation type="submission" date="2019-09" db="EMBL/GenBank/DDBJ databases">
        <title>Taxonomic note: a critical rebuttal of the proposed division of the genus Arcobacter into six genera, emended descriptions of Arcobacter anaerophilus and the genus Arcobacter, and an assessment of genus-level boundaries for Epsilonproteobacteria using in silico genomic comparator tools.</title>
        <authorList>
            <person name="On S.L.W."/>
            <person name="Miller W.G."/>
            <person name="Biggs P."/>
            <person name="Cornelius A."/>
            <person name="Vandamme P."/>
        </authorList>
    </citation>
    <scope>NUCLEOTIDE SEQUENCE [LARGE SCALE GENOMIC DNA]</scope>
    <source>
        <strain evidence="1 2">LMG 26638</strain>
    </source>
</reference>
<proteinExistence type="predicted"/>
<reference evidence="1 2" key="2">
    <citation type="submission" date="2019-09" db="EMBL/GenBank/DDBJ databases">
        <title>Complete genome sequencing of four Arcobacter species reveals a diverse suite of mobile elements.</title>
        <authorList>
            <person name="Miller W.G."/>
            <person name="Yee E."/>
            <person name="Bono J.L."/>
        </authorList>
    </citation>
    <scope>NUCLEOTIDE SEQUENCE [LARGE SCALE GENOMIC DNA]</scope>
    <source>
        <strain evidence="1 2">LMG 26638</strain>
    </source>
</reference>
<name>A0A5C2H2L1_9BACT</name>
<evidence type="ECO:0000313" key="1">
    <source>
        <dbReference type="EMBL" id="QEP33190.1"/>
    </source>
</evidence>
<protein>
    <submittedName>
        <fullName evidence="1">Uncharacterized protein</fullName>
    </submittedName>
</protein>
<dbReference type="AlphaFoldDB" id="A0A5C2H2L1"/>
<sequence>MNNLPHINEYEELKEIKNSELTNRIAYECAIRNEKVIELRNDIKKLIGQVREKLIIAIATQPKKFDDAKLLKTNLSFNNEVFNIYNKGYFLPSFKKFIEEQEETKLIKEINITLLKEYWIREYYEEDIIEYIFSDNEFVYHVSETYNILTSNFTIGKKRTYITRFHQELGIIGNEDVLFPLPENIEDYNKPFNENINYDIYSISKSEKQINLDKLNLLVSTKRLIIPKELNPCVNVIINPYHIKDTEEHFEMILKTIKENESIVRISKEIDFFEKFSKIHDKYDDCLTKKAKKQITKEVIADAFFVYDFYELLKKRINKENEKIKQENKKIKQENKNDIKIKELREEINQLNKQPKDLYTKNHIKILEKQILEEEIPIKLLKKLHIKKVSEDYIFEKEEFLKYSKHKISSSTAYDYYYAIKTPIEQLKYKELLTGLKL</sequence>
<evidence type="ECO:0000313" key="2">
    <source>
        <dbReference type="Proteomes" id="UP000322726"/>
    </source>
</evidence>
<dbReference type="KEGG" id="apai:APAC_0015"/>
<dbReference type="RefSeq" id="WP_130232163.1">
    <property type="nucleotide sequence ID" value="NZ_BMEF01000037.1"/>
</dbReference>
<keyword evidence="2" id="KW-1185">Reference proteome</keyword>
<gene>
    <name evidence="1" type="ORF">APAC_0015</name>
</gene>
<dbReference type="Proteomes" id="UP000322726">
    <property type="component" value="Chromosome"/>
</dbReference>
<organism evidence="1 2">
    <name type="scientific">Malaciobacter pacificus</name>
    <dbReference type="NCBI Taxonomy" id="1080223"/>
    <lineage>
        <taxon>Bacteria</taxon>
        <taxon>Pseudomonadati</taxon>
        <taxon>Campylobacterota</taxon>
        <taxon>Epsilonproteobacteria</taxon>
        <taxon>Campylobacterales</taxon>
        <taxon>Arcobacteraceae</taxon>
        <taxon>Malaciobacter</taxon>
    </lineage>
</organism>
<accession>A0A5C2H2L1</accession>